<dbReference type="Gramene" id="PHT62906">
    <property type="protein sequence ID" value="PHT62906"/>
    <property type="gene ID" value="T459_33287"/>
</dbReference>
<evidence type="ECO:0000313" key="5">
    <source>
        <dbReference type="EMBL" id="PHT62906.1"/>
    </source>
</evidence>
<feature type="domain" description="GH3 middle" evidence="3">
    <location>
        <begin position="279"/>
        <end position="307"/>
    </location>
</feature>
<dbReference type="Pfam" id="PF23571">
    <property type="entry name" value="GH3_M"/>
    <property type="match status" value="1"/>
</dbReference>
<keyword evidence="2" id="KW-0436">Ligase</keyword>
<comment type="similarity">
    <text evidence="1">Belongs to the IAA-amido conjugating enzyme family.</text>
</comment>
<dbReference type="STRING" id="4072.A0A2G2XZI5"/>
<dbReference type="GO" id="GO:0010279">
    <property type="term" value="F:indole-3-acetic acid amido synthetase activity"/>
    <property type="evidence" value="ECO:0000318"/>
    <property type="project" value="GO_Central"/>
</dbReference>
<protein>
    <submittedName>
        <fullName evidence="5">Indole-3-acetic acid-amido synthetase GH3.5</fullName>
    </submittedName>
</protein>
<dbReference type="EMBL" id="AYRZ02000053">
    <property type="protein sequence ID" value="PHT62906.1"/>
    <property type="molecule type" value="Genomic_DNA"/>
</dbReference>
<dbReference type="OMA" id="WELSINI"/>
<evidence type="ECO:0000259" key="4">
    <source>
        <dbReference type="Pfam" id="PF23572"/>
    </source>
</evidence>
<dbReference type="AlphaFoldDB" id="A0A2G2XZI5"/>
<organism evidence="5 6">
    <name type="scientific">Capsicum annuum</name>
    <name type="common">Capsicum pepper</name>
    <dbReference type="NCBI Taxonomy" id="4072"/>
    <lineage>
        <taxon>Eukaryota</taxon>
        <taxon>Viridiplantae</taxon>
        <taxon>Streptophyta</taxon>
        <taxon>Embryophyta</taxon>
        <taxon>Tracheophyta</taxon>
        <taxon>Spermatophyta</taxon>
        <taxon>Magnoliopsida</taxon>
        <taxon>eudicotyledons</taxon>
        <taxon>Gunneridae</taxon>
        <taxon>Pentapetalae</taxon>
        <taxon>asterids</taxon>
        <taxon>lamiids</taxon>
        <taxon>Solanales</taxon>
        <taxon>Solanaceae</taxon>
        <taxon>Solanoideae</taxon>
        <taxon>Capsiceae</taxon>
        <taxon>Capsicum</taxon>
    </lineage>
</organism>
<dbReference type="PANTHER" id="PTHR31901:SF89">
    <property type="entry name" value="INDOLE-3-ACETIC ACID-AMIDO SYNTHETASE GH3.6-LIKE"/>
    <property type="match status" value="1"/>
</dbReference>
<sequence length="437" mass="49867">MERTIAEENKKNLEFIEEVTTNVDEVQKRVLDEILTQNANVEYLQRLNLNGHTERETFKKVMPGDFNVQFWDVERGQKIDTADLGKGKGMNFMFIKSETKTPGGLLARPVFSSIYKSRQFRSNSPYANYTSPIEAILCLDSYQIMFSQILCGLCQNREVVRVGSAFASGFIRAMRFLEDHWSLLCNDIRTGTINDKVTDPSVREAVMKILKPDSELADFIEAVCSKDSWKGIITRLWPNTKYVNGIMTGSMSQYIPTLDYYSNSLPIVSAMYASSECFFGLYRYRVGDVLRVAGYKNNALQFNFICRENVILSIDSDKTNKIELQNAVKNGENNLMPFNARVTEYMSYADTATIPGHYVLFWELSVNTSAPVPPSVFEDCCLTIEESLNSVYRLGRASNKFIGPLKIRIVKTVKLMHYNAHTHTRKSLKQRREEGKS</sequence>
<keyword evidence="6" id="KW-1185">Reference proteome</keyword>
<dbReference type="Pfam" id="PF23572">
    <property type="entry name" value="GH3_C"/>
    <property type="match status" value="1"/>
</dbReference>
<dbReference type="Proteomes" id="UP000222542">
    <property type="component" value="Unassembled WGS sequence"/>
</dbReference>
<dbReference type="PANTHER" id="PTHR31901">
    <property type="entry name" value="GH3 DOMAIN-CONTAINING PROTEIN"/>
    <property type="match status" value="1"/>
</dbReference>
<dbReference type="InterPro" id="IPR055378">
    <property type="entry name" value="GH3_C"/>
</dbReference>
<gene>
    <name evidence="5" type="ORF">T459_33287</name>
</gene>
<name>A0A2G2XZI5_CAPAN</name>
<dbReference type="GO" id="GO:0005737">
    <property type="term" value="C:cytoplasm"/>
    <property type="evidence" value="ECO:0000318"/>
    <property type="project" value="GO_Central"/>
</dbReference>
<evidence type="ECO:0000313" key="6">
    <source>
        <dbReference type="Proteomes" id="UP000222542"/>
    </source>
</evidence>
<evidence type="ECO:0000256" key="1">
    <source>
        <dbReference type="ARBA" id="ARBA00008068"/>
    </source>
</evidence>
<dbReference type="InterPro" id="IPR055377">
    <property type="entry name" value="GH3_M"/>
</dbReference>
<comment type="caution">
    <text evidence="5">The sequence shown here is derived from an EMBL/GenBank/DDBJ whole genome shotgun (WGS) entry which is preliminary data.</text>
</comment>
<dbReference type="InterPro" id="IPR004993">
    <property type="entry name" value="GH3"/>
</dbReference>
<dbReference type="Pfam" id="PF03321">
    <property type="entry name" value="GH3"/>
    <property type="match status" value="2"/>
</dbReference>
<accession>A0A2G2XZI5</accession>
<reference evidence="5 6" key="1">
    <citation type="journal article" date="2014" name="Nat. Genet.">
        <title>Genome sequence of the hot pepper provides insights into the evolution of pungency in Capsicum species.</title>
        <authorList>
            <person name="Kim S."/>
            <person name="Park M."/>
            <person name="Yeom S.I."/>
            <person name="Kim Y.M."/>
            <person name="Lee J.M."/>
            <person name="Lee H.A."/>
            <person name="Seo E."/>
            <person name="Choi J."/>
            <person name="Cheong K."/>
            <person name="Kim K.T."/>
            <person name="Jung K."/>
            <person name="Lee G.W."/>
            <person name="Oh S.K."/>
            <person name="Bae C."/>
            <person name="Kim S.B."/>
            <person name="Lee H.Y."/>
            <person name="Kim S.Y."/>
            <person name="Kim M.S."/>
            <person name="Kang B.C."/>
            <person name="Jo Y.D."/>
            <person name="Yang H.B."/>
            <person name="Jeong H.J."/>
            <person name="Kang W.H."/>
            <person name="Kwon J.K."/>
            <person name="Shin C."/>
            <person name="Lim J.Y."/>
            <person name="Park J.H."/>
            <person name="Huh J.H."/>
            <person name="Kim J.S."/>
            <person name="Kim B.D."/>
            <person name="Cohen O."/>
            <person name="Paran I."/>
            <person name="Suh M.C."/>
            <person name="Lee S.B."/>
            <person name="Kim Y.K."/>
            <person name="Shin Y."/>
            <person name="Noh S.J."/>
            <person name="Park J."/>
            <person name="Seo Y.S."/>
            <person name="Kwon S.Y."/>
            <person name="Kim H.A."/>
            <person name="Park J.M."/>
            <person name="Kim H.J."/>
            <person name="Choi S.B."/>
            <person name="Bosland P.W."/>
            <person name="Reeves G."/>
            <person name="Jo S.H."/>
            <person name="Lee B.W."/>
            <person name="Cho H.T."/>
            <person name="Choi H.S."/>
            <person name="Lee M.S."/>
            <person name="Yu Y."/>
            <person name="Do Choi Y."/>
            <person name="Park B.S."/>
            <person name="van Deynze A."/>
            <person name="Ashrafi H."/>
            <person name="Hill T."/>
            <person name="Kim W.T."/>
            <person name="Pai H.S."/>
            <person name="Ahn H.K."/>
            <person name="Yeam I."/>
            <person name="Giovannoni J.J."/>
            <person name="Rose J.K."/>
            <person name="Sorensen I."/>
            <person name="Lee S.J."/>
            <person name="Kim R.W."/>
            <person name="Choi I.Y."/>
            <person name="Choi B.S."/>
            <person name="Lim J.S."/>
            <person name="Lee Y.H."/>
            <person name="Choi D."/>
        </authorList>
    </citation>
    <scope>NUCLEOTIDE SEQUENCE [LARGE SCALE GENOMIC DNA]</scope>
    <source>
        <strain evidence="6">cv. CM334</strain>
    </source>
</reference>
<reference evidence="5 6" key="2">
    <citation type="journal article" date="2017" name="Genome Biol.">
        <title>New reference genome sequences of hot pepper reveal the massive evolution of plant disease-resistance genes by retroduplication.</title>
        <authorList>
            <person name="Kim S."/>
            <person name="Park J."/>
            <person name="Yeom S.I."/>
            <person name="Kim Y.M."/>
            <person name="Seo E."/>
            <person name="Kim K.T."/>
            <person name="Kim M.S."/>
            <person name="Lee J.M."/>
            <person name="Cheong K."/>
            <person name="Shin H.S."/>
            <person name="Kim S.B."/>
            <person name="Han K."/>
            <person name="Lee J."/>
            <person name="Park M."/>
            <person name="Lee H.A."/>
            <person name="Lee H.Y."/>
            <person name="Lee Y."/>
            <person name="Oh S."/>
            <person name="Lee J.H."/>
            <person name="Choi E."/>
            <person name="Choi E."/>
            <person name="Lee S.E."/>
            <person name="Jeon J."/>
            <person name="Kim H."/>
            <person name="Choi G."/>
            <person name="Song H."/>
            <person name="Lee J."/>
            <person name="Lee S.C."/>
            <person name="Kwon J.K."/>
            <person name="Lee H.Y."/>
            <person name="Koo N."/>
            <person name="Hong Y."/>
            <person name="Kim R.W."/>
            <person name="Kang W.H."/>
            <person name="Huh J.H."/>
            <person name="Kang B.C."/>
            <person name="Yang T.J."/>
            <person name="Lee Y.H."/>
            <person name="Bennetzen J.L."/>
            <person name="Choi D."/>
        </authorList>
    </citation>
    <scope>NUCLEOTIDE SEQUENCE [LARGE SCALE GENOMIC DNA]</scope>
    <source>
        <strain evidence="6">cv. CM334</strain>
    </source>
</reference>
<feature type="domain" description="GH3 C-terminal" evidence="4">
    <location>
        <begin position="323"/>
        <end position="412"/>
    </location>
</feature>
<evidence type="ECO:0000259" key="3">
    <source>
        <dbReference type="Pfam" id="PF23571"/>
    </source>
</evidence>
<evidence type="ECO:0000256" key="2">
    <source>
        <dbReference type="ARBA" id="ARBA00022598"/>
    </source>
</evidence>
<proteinExistence type="inferred from homology"/>